<dbReference type="EMBL" id="JAAVTK010000004">
    <property type="protein sequence ID" value="NKI89055.1"/>
    <property type="molecule type" value="Genomic_DNA"/>
</dbReference>
<comment type="caution">
    <text evidence="2">The sequence shown here is derived from an EMBL/GenBank/DDBJ whole genome shotgun (WGS) entry which is preliminary data.</text>
</comment>
<evidence type="ECO:0008006" key="4">
    <source>
        <dbReference type="Google" id="ProtNLM"/>
    </source>
</evidence>
<keyword evidence="3" id="KW-1185">Reference proteome</keyword>
<dbReference type="Proteomes" id="UP000717634">
    <property type="component" value="Unassembled WGS sequence"/>
</dbReference>
<protein>
    <recommendedName>
        <fullName evidence="4">IS110 family transposase</fullName>
    </recommendedName>
</protein>
<sequence>KLVHLLFACALNQRKYDEKYATALA</sequence>
<evidence type="ECO:0000313" key="2">
    <source>
        <dbReference type="EMBL" id="NKI91979.1"/>
    </source>
</evidence>
<organism evidence="2 3">
    <name type="scientific">Hymenobacter artigasi</name>
    <dbReference type="NCBI Taxonomy" id="2719616"/>
    <lineage>
        <taxon>Bacteria</taxon>
        <taxon>Pseudomonadati</taxon>
        <taxon>Bacteroidota</taxon>
        <taxon>Cytophagia</taxon>
        <taxon>Cytophagales</taxon>
        <taxon>Hymenobacteraceae</taxon>
        <taxon>Hymenobacter</taxon>
    </lineage>
</organism>
<feature type="non-terminal residue" evidence="2">
    <location>
        <position position="1"/>
    </location>
</feature>
<reference evidence="2 3" key="1">
    <citation type="submission" date="2020-03" db="EMBL/GenBank/DDBJ databases">
        <title>Genomic Encyclopedia of Type Strains, Phase IV (KMG-V): Genome sequencing to study the core and pangenomes of soil and plant-associated prokaryotes.</title>
        <authorList>
            <person name="Whitman W."/>
        </authorList>
    </citation>
    <scope>NUCLEOTIDE SEQUENCE [LARGE SCALE GENOMIC DNA]</scope>
    <source>
        <strain evidence="2 3">1B</strain>
    </source>
</reference>
<evidence type="ECO:0000313" key="1">
    <source>
        <dbReference type="EMBL" id="NKI89055.1"/>
    </source>
</evidence>
<accession>A0ABX1HPU6</accession>
<dbReference type="EMBL" id="JAAVTK010000028">
    <property type="protein sequence ID" value="NKI91979.1"/>
    <property type="molecule type" value="Genomic_DNA"/>
</dbReference>
<name>A0ABX1HPU6_9BACT</name>
<proteinExistence type="predicted"/>
<evidence type="ECO:0000313" key="3">
    <source>
        <dbReference type="Proteomes" id="UP000717634"/>
    </source>
</evidence>
<gene>
    <name evidence="1" type="ORF">HBN54_001650</name>
    <name evidence="2" type="ORF">HBN54_004603</name>
</gene>